<evidence type="ECO:0000256" key="1">
    <source>
        <dbReference type="SAM" id="MobiDB-lite"/>
    </source>
</evidence>
<feature type="region of interest" description="Disordered" evidence="1">
    <location>
        <begin position="142"/>
        <end position="223"/>
    </location>
</feature>
<sequence length="451" mass="46733">MYTGVFSMFAAWAAAGAHRGNWRTRVANSWVAAPSNDLRTPSSVCLISYSQAERTTSTDIGRRGGAVLGATAPDIEGPRYRQRSLSVQRLLSPTEAPSPLRVKTTLTEQRMTAVISSVAATAAAASLATRMRVCAALDAAAKSDEMPADTGTAPSFDCASQHTKDGAPAAASPDDSAAFTEMAGQKQSSPAADHTCDSPPLPPSGTEPLAATPPAPVFSFHGNPQELQDRLRGAKALVFFYKASCAPCAVIRSKLLHAVAGAGGGGSGATAAPPTSTEHATEAAGVDGLPSPLLDHLQQNQREPDSPTGVSAAAPIAAYAEAKDTKAAGATTASLPATTMTLEDQKSCDVACRFLGDATKSFAHSVILITVDTNANAEVTALHDIRSLPTFMAYRNGCIVGRFEGSQEDEINKLVDLLAENSTERSPTTDNRTPSPLPQQEGATSIRVSGD</sequence>
<feature type="domain" description="Thioredoxin" evidence="2">
    <location>
        <begin position="357"/>
        <end position="415"/>
    </location>
</feature>
<dbReference type="CDD" id="cd02947">
    <property type="entry name" value="TRX_family"/>
    <property type="match status" value="1"/>
</dbReference>
<dbReference type="SUPFAM" id="SSF52833">
    <property type="entry name" value="Thioredoxin-like"/>
    <property type="match status" value="1"/>
</dbReference>
<dbReference type="Gene3D" id="3.40.30.10">
    <property type="entry name" value="Glutaredoxin"/>
    <property type="match status" value="1"/>
</dbReference>
<protein>
    <submittedName>
        <fullName evidence="3">Thioredoxin_putative/Pfam:PF00085</fullName>
    </submittedName>
</protein>
<feature type="compositionally biased region" description="Pro residues" evidence="1">
    <location>
        <begin position="199"/>
        <end position="216"/>
    </location>
</feature>
<organism evidence="3 4">
    <name type="scientific">Leishmania donovani</name>
    <dbReference type="NCBI Taxonomy" id="5661"/>
    <lineage>
        <taxon>Eukaryota</taxon>
        <taxon>Discoba</taxon>
        <taxon>Euglenozoa</taxon>
        <taxon>Kinetoplastea</taxon>
        <taxon>Metakinetoplastina</taxon>
        <taxon>Trypanosomatida</taxon>
        <taxon>Trypanosomatidae</taxon>
        <taxon>Leishmaniinae</taxon>
        <taxon>Leishmania</taxon>
    </lineage>
</organism>
<proteinExistence type="predicted"/>
<evidence type="ECO:0000313" key="3">
    <source>
        <dbReference type="EMBL" id="CAC5431889.1"/>
    </source>
</evidence>
<dbReference type="AlphaFoldDB" id="A0A6J8FFM2"/>
<dbReference type="FunFam" id="3.40.30.10:FF:000516">
    <property type="entry name" value="Thioredoxin_-_putative"/>
    <property type="match status" value="1"/>
</dbReference>
<dbReference type="VEuPathDB" id="TriTrypDB:LdCL_290023500"/>
<accession>A0A6J8FFM2</accession>
<feature type="compositionally biased region" description="Low complexity" evidence="1">
    <location>
        <begin position="167"/>
        <end position="178"/>
    </location>
</feature>
<feature type="compositionally biased region" description="Polar residues" evidence="1">
    <location>
        <begin position="420"/>
        <end position="434"/>
    </location>
</feature>
<feature type="region of interest" description="Disordered" evidence="1">
    <location>
        <begin position="262"/>
        <end position="311"/>
    </location>
</feature>
<dbReference type="InterPro" id="IPR013766">
    <property type="entry name" value="Thioredoxin_domain"/>
</dbReference>
<gene>
    <name evidence="3" type="ORF">LDHU3_29.2570</name>
</gene>
<name>A0A6J8FFM2_LEIDO</name>
<dbReference type="VEuPathDB" id="TriTrypDB:LdBPK_291790.1"/>
<dbReference type="EMBL" id="LR812649">
    <property type="protein sequence ID" value="CAC5431889.1"/>
    <property type="molecule type" value="Genomic_DNA"/>
</dbReference>
<feature type="compositionally biased region" description="Polar residues" evidence="1">
    <location>
        <begin position="441"/>
        <end position="451"/>
    </location>
</feature>
<dbReference type="VEuPathDB" id="TriTrypDB:LDHU3_29.2570"/>
<dbReference type="Pfam" id="PF00085">
    <property type="entry name" value="Thioredoxin"/>
    <property type="match status" value="1"/>
</dbReference>
<evidence type="ECO:0000313" key="4">
    <source>
        <dbReference type="Proteomes" id="UP000601710"/>
    </source>
</evidence>
<reference evidence="3" key="1">
    <citation type="submission" date="2020-06" db="EMBL/GenBank/DDBJ databases">
        <authorList>
            <person name="Camacho E."/>
            <person name="Gonzalez-de la Fuente S."/>
            <person name="Rastrojo A."/>
            <person name="Peiro-Pastor R."/>
            <person name="Solana JC."/>
            <person name="Tabera L."/>
            <person name="Gamarro F."/>
            <person name="Carrasco-Ramiro F."/>
            <person name="Requena JM."/>
            <person name="Aguado B."/>
        </authorList>
    </citation>
    <scope>NUCLEOTIDE SEQUENCE</scope>
</reference>
<dbReference type="Proteomes" id="UP000601710">
    <property type="component" value="Chromosome 29"/>
</dbReference>
<feature type="region of interest" description="Disordered" evidence="1">
    <location>
        <begin position="420"/>
        <end position="451"/>
    </location>
</feature>
<dbReference type="InterPro" id="IPR036249">
    <property type="entry name" value="Thioredoxin-like_sf"/>
</dbReference>
<evidence type="ECO:0000259" key="2">
    <source>
        <dbReference type="Pfam" id="PF00085"/>
    </source>
</evidence>